<evidence type="ECO:0000259" key="7">
    <source>
        <dbReference type="PROSITE" id="PS50157"/>
    </source>
</evidence>
<dbReference type="Gene3D" id="3.30.160.60">
    <property type="entry name" value="Classic Zinc Finger"/>
    <property type="match status" value="1"/>
</dbReference>
<dbReference type="EMBL" id="ML994648">
    <property type="protein sequence ID" value="KAF2182354.1"/>
    <property type="molecule type" value="Genomic_DNA"/>
</dbReference>
<proteinExistence type="predicted"/>
<feature type="compositionally biased region" description="Polar residues" evidence="6">
    <location>
        <begin position="62"/>
        <end position="80"/>
    </location>
</feature>
<name>A0A6A6DRY1_9PEZI</name>
<keyword evidence="4" id="KW-0862">Zinc</keyword>
<keyword evidence="1" id="KW-0479">Metal-binding</keyword>
<evidence type="ECO:0000313" key="9">
    <source>
        <dbReference type="Proteomes" id="UP000800200"/>
    </source>
</evidence>
<evidence type="ECO:0000256" key="4">
    <source>
        <dbReference type="ARBA" id="ARBA00022833"/>
    </source>
</evidence>
<dbReference type="PANTHER" id="PTHR24379:SF121">
    <property type="entry name" value="C2H2-TYPE DOMAIN-CONTAINING PROTEIN"/>
    <property type="match status" value="1"/>
</dbReference>
<dbReference type="OrthoDB" id="6105938at2759"/>
<dbReference type="AlphaFoldDB" id="A0A6A6DRY1"/>
<keyword evidence="3 5" id="KW-0863">Zinc-finger</keyword>
<evidence type="ECO:0000256" key="5">
    <source>
        <dbReference type="PROSITE-ProRule" id="PRU00042"/>
    </source>
</evidence>
<keyword evidence="9" id="KW-1185">Reference proteome</keyword>
<feature type="region of interest" description="Disordered" evidence="6">
    <location>
        <begin position="1"/>
        <end position="102"/>
    </location>
</feature>
<feature type="compositionally biased region" description="Acidic residues" evidence="6">
    <location>
        <begin position="479"/>
        <end position="489"/>
    </location>
</feature>
<reference evidence="8" key="1">
    <citation type="journal article" date="2020" name="Stud. Mycol.">
        <title>101 Dothideomycetes genomes: a test case for predicting lifestyles and emergence of pathogens.</title>
        <authorList>
            <person name="Haridas S."/>
            <person name="Albert R."/>
            <person name="Binder M."/>
            <person name="Bloem J."/>
            <person name="Labutti K."/>
            <person name="Salamov A."/>
            <person name="Andreopoulos B."/>
            <person name="Baker S."/>
            <person name="Barry K."/>
            <person name="Bills G."/>
            <person name="Bluhm B."/>
            <person name="Cannon C."/>
            <person name="Castanera R."/>
            <person name="Culley D."/>
            <person name="Daum C."/>
            <person name="Ezra D."/>
            <person name="Gonzalez J."/>
            <person name="Henrissat B."/>
            <person name="Kuo A."/>
            <person name="Liang C."/>
            <person name="Lipzen A."/>
            <person name="Lutzoni F."/>
            <person name="Magnuson J."/>
            <person name="Mondo S."/>
            <person name="Nolan M."/>
            <person name="Ohm R."/>
            <person name="Pangilinan J."/>
            <person name="Park H.-J."/>
            <person name="Ramirez L."/>
            <person name="Alfaro M."/>
            <person name="Sun H."/>
            <person name="Tritt A."/>
            <person name="Yoshinaga Y."/>
            <person name="Zwiers L.-H."/>
            <person name="Turgeon B."/>
            <person name="Goodwin S."/>
            <person name="Spatafora J."/>
            <person name="Crous P."/>
            <person name="Grigoriev I."/>
        </authorList>
    </citation>
    <scope>NUCLEOTIDE SEQUENCE</scope>
    <source>
        <strain evidence="8">CBS 207.26</strain>
    </source>
</reference>
<dbReference type="PANTHER" id="PTHR24379">
    <property type="entry name" value="KRAB AND ZINC FINGER DOMAIN-CONTAINING"/>
    <property type="match status" value="1"/>
</dbReference>
<sequence>MASKVANRCDLLDDGGTTSYPEPATPGLSRPALRDNKAALNRNSPTYYNNIGQKTARDHQPVPNTLTLRENQGPPTSSARSRPILKSPHEHPTPGYRLSISPTINQYRADTRRHTFPENWCGVCQSAFPTRSALISHAKSTPKHSNFCSLCKRIFKDRNGLQNHIDNAIGHEIFCNLCLSAFKDVNGLRNHFENNYVVGHEFACLVCLLGFWGREELHRHLVTAKKHVWCTKCDRRFPSQDSRDEHWVNTKKHKHCLQPGCEFDGRDLTELNKHIEENHFRCENCRQIFPSLTKLVGHLKNCFRCSECGYRTRAEGNMMNHMVTHQTPTLPCWACAQPMLTHASLVNHLESGTCPTFPKPYLLTSLLGSWWYSTIFMDPDVHFQLRTGRVEASELSAWVSNGALKPFICRHVHCYREFGRFSSLILHVESQACGWNVEKLRITELRKLFEERFGSVQERLAAIQKSGVEGQQDNTWSSDGDEDCGVDLF</sequence>
<dbReference type="Pfam" id="PF12874">
    <property type="entry name" value="zf-met"/>
    <property type="match status" value="1"/>
</dbReference>
<accession>A0A6A6DRY1</accession>
<evidence type="ECO:0000256" key="3">
    <source>
        <dbReference type="ARBA" id="ARBA00022771"/>
    </source>
</evidence>
<evidence type="ECO:0000256" key="1">
    <source>
        <dbReference type="ARBA" id="ARBA00022723"/>
    </source>
</evidence>
<keyword evidence="2" id="KW-0677">Repeat</keyword>
<dbReference type="Proteomes" id="UP000800200">
    <property type="component" value="Unassembled WGS sequence"/>
</dbReference>
<organism evidence="8 9">
    <name type="scientific">Zopfia rhizophila CBS 207.26</name>
    <dbReference type="NCBI Taxonomy" id="1314779"/>
    <lineage>
        <taxon>Eukaryota</taxon>
        <taxon>Fungi</taxon>
        <taxon>Dikarya</taxon>
        <taxon>Ascomycota</taxon>
        <taxon>Pezizomycotina</taxon>
        <taxon>Dothideomycetes</taxon>
        <taxon>Dothideomycetes incertae sedis</taxon>
        <taxon>Zopfiaceae</taxon>
        <taxon>Zopfia</taxon>
    </lineage>
</organism>
<evidence type="ECO:0000313" key="8">
    <source>
        <dbReference type="EMBL" id="KAF2182354.1"/>
    </source>
</evidence>
<feature type="domain" description="C2H2-type" evidence="7">
    <location>
        <begin position="303"/>
        <end position="325"/>
    </location>
</feature>
<dbReference type="FunFam" id="3.30.160.60:FF:000446">
    <property type="entry name" value="Zinc finger protein"/>
    <property type="match status" value="1"/>
</dbReference>
<dbReference type="InterPro" id="IPR013087">
    <property type="entry name" value="Znf_C2H2_type"/>
</dbReference>
<feature type="region of interest" description="Disordered" evidence="6">
    <location>
        <begin position="470"/>
        <end position="489"/>
    </location>
</feature>
<dbReference type="GO" id="GO:0008270">
    <property type="term" value="F:zinc ion binding"/>
    <property type="evidence" value="ECO:0007669"/>
    <property type="project" value="UniProtKB-KW"/>
</dbReference>
<protein>
    <recommendedName>
        <fullName evidence="7">C2H2-type domain-containing protein</fullName>
    </recommendedName>
</protein>
<gene>
    <name evidence="8" type="ORF">K469DRAFT_669727</name>
</gene>
<dbReference type="SMART" id="SM00355">
    <property type="entry name" value="ZnF_C2H2"/>
    <property type="match status" value="9"/>
</dbReference>
<evidence type="ECO:0000256" key="2">
    <source>
        <dbReference type="ARBA" id="ARBA00022737"/>
    </source>
</evidence>
<evidence type="ECO:0000256" key="6">
    <source>
        <dbReference type="SAM" id="MobiDB-lite"/>
    </source>
</evidence>
<feature type="compositionally biased region" description="Polar residues" evidence="6">
    <location>
        <begin position="41"/>
        <end position="53"/>
    </location>
</feature>
<dbReference type="PROSITE" id="PS50157">
    <property type="entry name" value="ZINC_FINGER_C2H2_2"/>
    <property type="match status" value="1"/>
</dbReference>